<organism evidence="2 3">
    <name type="scientific">Candidatus Aquicultor secundus</name>
    <dbReference type="NCBI Taxonomy" id="1973895"/>
    <lineage>
        <taxon>Bacteria</taxon>
        <taxon>Bacillati</taxon>
        <taxon>Actinomycetota</taxon>
        <taxon>Candidatus Aquicultoria</taxon>
        <taxon>Candidatus Aquicultorales</taxon>
        <taxon>Candidatus Aquicultoraceae</taxon>
        <taxon>Candidatus Aquicultor</taxon>
    </lineage>
</organism>
<keyword evidence="1" id="KW-0812">Transmembrane</keyword>
<feature type="transmembrane region" description="Helical" evidence="1">
    <location>
        <begin position="41"/>
        <end position="63"/>
    </location>
</feature>
<dbReference type="Proteomes" id="UP000230956">
    <property type="component" value="Unassembled WGS sequence"/>
</dbReference>
<dbReference type="RefSeq" id="WP_286678040.1">
    <property type="nucleotide sequence ID" value="NZ_MNXI01000054.1"/>
</dbReference>
<keyword evidence="1" id="KW-1133">Transmembrane helix</keyword>
<evidence type="ECO:0000256" key="1">
    <source>
        <dbReference type="SAM" id="Phobius"/>
    </source>
</evidence>
<evidence type="ECO:0000313" key="2">
    <source>
        <dbReference type="EMBL" id="PIZ40075.1"/>
    </source>
</evidence>
<comment type="caution">
    <text evidence="2">The sequence shown here is derived from an EMBL/GenBank/DDBJ whole genome shotgun (WGS) entry which is preliminary data.</text>
</comment>
<feature type="transmembrane region" description="Helical" evidence="1">
    <location>
        <begin position="99"/>
        <end position="127"/>
    </location>
</feature>
<accession>A0A2M7T8L9</accession>
<dbReference type="InterPro" id="IPR009577">
    <property type="entry name" value="Sm_multidrug_ex"/>
</dbReference>
<dbReference type="Pfam" id="PF06695">
    <property type="entry name" value="Sm_multidrug_ex"/>
    <property type="match status" value="1"/>
</dbReference>
<feature type="transmembrane region" description="Helical" evidence="1">
    <location>
        <begin position="139"/>
        <end position="159"/>
    </location>
</feature>
<dbReference type="PANTHER" id="PTHR36007">
    <property type="entry name" value="TRANSPORT PROTEIN-RELATED"/>
    <property type="match status" value="1"/>
</dbReference>
<sequence>MIGADIISRIPKEIIILIISALPIVERTGAPLAIATYHMPIWEAFVISSIGMMLPVIPLLLLLDPVSRWLAKKSRIMDQLMGWFFEHTRRKHSEKIDRYGAVGLFLFVAVPLPGTGSWSGALLAYLFNIDFKYSMPSMLLGAIAAGFLASIATASAVAIAKIVGGLFVGIFLLAGIGAYIAGKAYKKRGRGSSRD</sequence>
<dbReference type="AlphaFoldDB" id="A0A2M7T8L9"/>
<gene>
    <name evidence="2" type="ORF">COY37_04405</name>
</gene>
<protein>
    <submittedName>
        <fullName evidence="2">Ligand-binding protein SH3</fullName>
    </submittedName>
</protein>
<evidence type="ECO:0000313" key="3">
    <source>
        <dbReference type="Proteomes" id="UP000230956"/>
    </source>
</evidence>
<proteinExistence type="predicted"/>
<reference evidence="3" key="1">
    <citation type="submission" date="2017-09" db="EMBL/GenBank/DDBJ databases">
        <title>Depth-based differentiation of microbial function through sediment-hosted aquifers and enrichment of novel symbionts in the deep terrestrial subsurface.</title>
        <authorList>
            <person name="Probst A.J."/>
            <person name="Ladd B."/>
            <person name="Jarett J.K."/>
            <person name="Geller-Mcgrath D.E."/>
            <person name="Sieber C.M.K."/>
            <person name="Emerson J.B."/>
            <person name="Anantharaman K."/>
            <person name="Thomas B.C."/>
            <person name="Malmstrom R."/>
            <person name="Stieglmeier M."/>
            <person name="Klingl A."/>
            <person name="Woyke T."/>
            <person name="Ryan C.M."/>
            <person name="Banfield J.F."/>
        </authorList>
    </citation>
    <scope>NUCLEOTIDE SEQUENCE [LARGE SCALE GENOMIC DNA]</scope>
</reference>
<feature type="transmembrane region" description="Helical" evidence="1">
    <location>
        <begin position="166"/>
        <end position="185"/>
    </location>
</feature>
<dbReference type="EMBL" id="PFNG01000101">
    <property type="protein sequence ID" value="PIZ40075.1"/>
    <property type="molecule type" value="Genomic_DNA"/>
</dbReference>
<keyword evidence="1" id="KW-0472">Membrane</keyword>
<name>A0A2M7T8L9_9ACTN</name>
<dbReference type="PANTHER" id="PTHR36007:SF2">
    <property type="entry name" value="TRANSPORT PROTEIN-RELATED"/>
    <property type="match status" value="1"/>
</dbReference>
<feature type="transmembrane region" description="Helical" evidence="1">
    <location>
        <begin position="14"/>
        <end position="35"/>
    </location>
</feature>